<dbReference type="Pfam" id="PF00171">
    <property type="entry name" value="Aldedh"/>
    <property type="match status" value="1"/>
</dbReference>
<dbReference type="InterPro" id="IPR050485">
    <property type="entry name" value="Proline_metab_enzyme"/>
</dbReference>
<evidence type="ECO:0000313" key="8">
    <source>
        <dbReference type="EMBL" id="MBP3963253.1"/>
    </source>
</evidence>
<keyword evidence="3 8" id="KW-0560">Oxidoreductase</keyword>
<evidence type="ECO:0000256" key="1">
    <source>
        <dbReference type="ARBA" id="ARBA00004786"/>
    </source>
</evidence>
<keyword evidence="9" id="KW-1185">Reference proteome</keyword>
<evidence type="ECO:0000256" key="6">
    <source>
        <dbReference type="NCBIfam" id="TIGR01237"/>
    </source>
</evidence>
<accession>A0ABS5CDQ7</accession>
<dbReference type="GO" id="GO:0003842">
    <property type="term" value="F:L-glutamate gamma-semialdehyde dehydrogenase activity"/>
    <property type="evidence" value="ECO:0007669"/>
    <property type="project" value="UniProtKB-EC"/>
</dbReference>
<proteinExistence type="predicted"/>
<evidence type="ECO:0000256" key="5">
    <source>
        <dbReference type="ARBA" id="ARBA00048142"/>
    </source>
</evidence>
<reference evidence="8 9" key="1">
    <citation type="submission" date="2021-04" db="EMBL/GenBank/DDBJ databases">
        <title>Paenibacillus sp. DLE-14 whole genome sequence.</title>
        <authorList>
            <person name="Ham Y.J."/>
        </authorList>
    </citation>
    <scope>NUCLEOTIDE SEQUENCE [LARGE SCALE GENOMIC DNA]</scope>
    <source>
        <strain evidence="8 9">DLE-14</strain>
    </source>
</reference>
<dbReference type="PROSITE" id="PS00070">
    <property type="entry name" value="ALDEHYDE_DEHYDR_CYS"/>
    <property type="match status" value="1"/>
</dbReference>
<feature type="domain" description="Aldehyde dehydrogenase" evidence="7">
    <location>
        <begin position="55"/>
        <end position="516"/>
    </location>
</feature>
<comment type="catalytic activity">
    <reaction evidence="5">
        <text>L-glutamate 5-semialdehyde + NAD(+) + H2O = L-glutamate + NADH + 2 H(+)</text>
        <dbReference type="Rhea" id="RHEA:30235"/>
        <dbReference type="ChEBI" id="CHEBI:15377"/>
        <dbReference type="ChEBI" id="CHEBI:15378"/>
        <dbReference type="ChEBI" id="CHEBI:29985"/>
        <dbReference type="ChEBI" id="CHEBI:57540"/>
        <dbReference type="ChEBI" id="CHEBI:57945"/>
        <dbReference type="ChEBI" id="CHEBI:58066"/>
        <dbReference type="EC" id="1.2.1.88"/>
    </reaction>
</comment>
<dbReference type="CDD" id="cd07124">
    <property type="entry name" value="ALDH_PutA-P5CDH-RocA"/>
    <property type="match status" value="1"/>
</dbReference>
<dbReference type="InterPro" id="IPR016161">
    <property type="entry name" value="Ald_DH/histidinol_DH"/>
</dbReference>
<dbReference type="EMBL" id="JAGKSP010000003">
    <property type="protein sequence ID" value="MBP3963253.1"/>
    <property type="molecule type" value="Genomic_DNA"/>
</dbReference>
<dbReference type="PANTHER" id="PTHR42862">
    <property type="entry name" value="DELTA-1-PYRROLINE-5-CARBOXYLATE DEHYDROGENASE 1, ISOFORM A-RELATED"/>
    <property type="match status" value="1"/>
</dbReference>
<comment type="pathway">
    <text evidence="1">Amino-acid degradation; L-proline degradation into L-glutamate; L-glutamate from L-proline: step 2/2.</text>
</comment>
<keyword evidence="4" id="KW-0520">NAD</keyword>
<dbReference type="RefSeq" id="WP_210658532.1">
    <property type="nucleotide sequence ID" value="NZ_JAGKSP010000003.1"/>
</dbReference>
<dbReference type="NCBIfam" id="TIGR01237">
    <property type="entry name" value="D1pyr5carbox2"/>
    <property type="match status" value="1"/>
</dbReference>
<evidence type="ECO:0000259" key="7">
    <source>
        <dbReference type="Pfam" id="PF00171"/>
    </source>
</evidence>
<dbReference type="Proteomes" id="UP000673394">
    <property type="component" value="Unassembled WGS sequence"/>
</dbReference>
<dbReference type="InterPro" id="IPR015590">
    <property type="entry name" value="Aldehyde_DH_dom"/>
</dbReference>
<dbReference type="PANTHER" id="PTHR42862:SF1">
    <property type="entry name" value="DELTA-1-PYRROLINE-5-CARBOXYLATE DEHYDROGENASE 2, ISOFORM A-RELATED"/>
    <property type="match status" value="1"/>
</dbReference>
<dbReference type="InterPro" id="IPR016162">
    <property type="entry name" value="Ald_DH_N"/>
</dbReference>
<gene>
    <name evidence="8" type="primary">pruA</name>
    <name evidence="8" type="ORF">I8J30_11120</name>
</gene>
<organism evidence="8 9">
    <name type="scientific">Paenibacillus lignilyticus</name>
    <dbReference type="NCBI Taxonomy" id="1172615"/>
    <lineage>
        <taxon>Bacteria</taxon>
        <taxon>Bacillati</taxon>
        <taxon>Bacillota</taxon>
        <taxon>Bacilli</taxon>
        <taxon>Bacillales</taxon>
        <taxon>Paenibacillaceae</taxon>
        <taxon>Paenibacillus</taxon>
    </lineage>
</organism>
<dbReference type="Gene3D" id="3.40.309.10">
    <property type="entry name" value="Aldehyde Dehydrogenase, Chain A, domain 2"/>
    <property type="match status" value="1"/>
</dbReference>
<sequence>MKTFTEVKPYANEPFTNFALEENKKAMQAAIAKVKSELGRHYPLTIGGEKIETEAKITSINPGNVDEVIGYVSKADQKLAEQAMQAALTTFETWKKVPARERAEYLFKAAHLMRERKHEFSATMILESGKNYVEADVDTAEAIDFLEFYGREMIRLSNTNETQPLTKIPGEDNKITYIPLGVGVVIPPWNFPLAICVGMTTAAVVSGNTVLLKPASTTPVIAHKFFALMEEVGLPAGVINFIPGSGAEVGDYLTTHPKTRFISFTGSKEVGLRINKLAADTVPGQIWIKRVIAEMGGKDGIVVDETADLEAAAAAIVASAFGFQGQKCSAGSRAVIVESVYDQVAERVVELTKKLKWGLQEHDFAAGPVIDKTSYDRILDYIEVGKQEGTLLVGGDKAEGNGYYIQPTVFGDVGGKARIMQEEIFGPVLALAKAKDWQEAIAMYNDTEFGLTGSYFSTDEDRIAEALETVHCGNLYINRKCTGALVGVHPFGGFNMSGTDSKAGGYDYLLLFTQAKLTSRKI</sequence>
<comment type="caution">
    <text evidence="8">The sequence shown here is derived from an EMBL/GenBank/DDBJ whole genome shotgun (WGS) entry which is preliminary data.</text>
</comment>
<dbReference type="InterPro" id="IPR005932">
    <property type="entry name" value="RocA"/>
</dbReference>
<dbReference type="Gene3D" id="3.40.605.10">
    <property type="entry name" value="Aldehyde Dehydrogenase, Chain A, domain 1"/>
    <property type="match status" value="1"/>
</dbReference>
<name>A0ABS5CDQ7_9BACL</name>
<dbReference type="SUPFAM" id="SSF53720">
    <property type="entry name" value="ALDH-like"/>
    <property type="match status" value="1"/>
</dbReference>
<evidence type="ECO:0000313" key="9">
    <source>
        <dbReference type="Proteomes" id="UP000673394"/>
    </source>
</evidence>
<dbReference type="InterPro" id="IPR016160">
    <property type="entry name" value="Ald_DH_CS_CYS"/>
</dbReference>
<dbReference type="InterPro" id="IPR016163">
    <property type="entry name" value="Ald_DH_C"/>
</dbReference>
<protein>
    <recommendedName>
        <fullName evidence="2 6">L-glutamate gamma-semialdehyde dehydrogenase</fullName>
        <ecNumber evidence="2 6">1.2.1.88</ecNumber>
    </recommendedName>
</protein>
<evidence type="ECO:0000256" key="2">
    <source>
        <dbReference type="ARBA" id="ARBA00012884"/>
    </source>
</evidence>
<dbReference type="EC" id="1.2.1.88" evidence="2 6"/>
<dbReference type="NCBIfam" id="NF002852">
    <property type="entry name" value="PRK03137.1"/>
    <property type="match status" value="1"/>
</dbReference>
<evidence type="ECO:0000256" key="4">
    <source>
        <dbReference type="ARBA" id="ARBA00023027"/>
    </source>
</evidence>
<evidence type="ECO:0000256" key="3">
    <source>
        <dbReference type="ARBA" id="ARBA00023002"/>
    </source>
</evidence>